<evidence type="ECO:0000256" key="1">
    <source>
        <dbReference type="SAM" id="SignalP"/>
    </source>
</evidence>
<comment type="caution">
    <text evidence="2">The sequence shown here is derived from an EMBL/GenBank/DDBJ whole genome shotgun (WGS) entry which is preliminary data.</text>
</comment>
<dbReference type="Proteomes" id="UP000325113">
    <property type="component" value="Unassembled WGS sequence"/>
</dbReference>
<evidence type="ECO:0000313" key="2">
    <source>
        <dbReference type="EMBL" id="KAA0160153.1"/>
    </source>
</evidence>
<reference evidence="2 3" key="1">
    <citation type="submission" date="2019-07" db="EMBL/GenBank/DDBJ databases">
        <title>Genomes of Cafeteria roenbergensis.</title>
        <authorList>
            <person name="Fischer M.G."/>
            <person name="Hackl T."/>
            <person name="Roman M."/>
        </authorList>
    </citation>
    <scope>NUCLEOTIDE SEQUENCE [LARGE SCALE GENOMIC DNA]</scope>
    <source>
        <strain evidence="2 3">Cflag</strain>
    </source>
</reference>
<feature type="chain" id="PRO_5023080656" description="DUF4185 domain-containing protein" evidence="1">
    <location>
        <begin position="21"/>
        <end position="323"/>
    </location>
</feature>
<feature type="signal peptide" evidence="1">
    <location>
        <begin position="1"/>
        <end position="20"/>
    </location>
</feature>
<sequence>MRGCLPALLAAALAPALASAHVWIGMTPDYAAGSVSLFNLDGFAQRGSAVATVPIGPQERVDVDAFRCRPYGDCCMFTTTDRKSNSWLYNITVSTGVVSSKTAIPGAIAHNLHLDKATGGAFTVALGANGSTHVVRVLNGGVSQVVDISSYVLANDTVPIGGTTQCSNQNIMWVGVKTSAQHRADWMITIDLDAHKITHAEQLVQPLPASMWAKCDNTHNIDTLGGIAMLNSAGTQFGYVWLTSNGTYAPVETAPMPTSIPNLKLSGLLSQPPTWAYFAALYPEGAEPGSDSSGYVAFGNNQGGRSLSVHPIDYYLTGAAAMS</sequence>
<evidence type="ECO:0008006" key="4">
    <source>
        <dbReference type="Google" id="ProtNLM"/>
    </source>
</evidence>
<evidence type="ECO:0000313" key="3">
    <source>
        <dbReference type="Proteomes" id="UP000325113"/>
    </source>
</evidence>
<proteinExistence type="predicted"/>
<gene>
    <name evidence="2" type="ORF">FNF31_04463</name>
</gene>
<accession>A0A5A8D3V7</accession>
<dbReference type="AlphaFoldDB" id="A0A5A8D3V7"/>
<dbReference type="EMBL" id="VLTM01000047">
    <property type="protein sequence ID" value="KAA0160153.1"/>
    <property type="molecule type" value="Genomic_DNA"/>
</dbReference>
<protein>
    <recommendedName>
        <fullName evidence="4">DUF4185 domain-containing protein</fullName>
    </recommendedName>
</protein>
<organism evidence="2 3">
    <name type="scientific">Cafeteria roenbergensis</name>
    <name type="common">Marine flagellate</name>
    <dbReference type="NCBI Taxonomy" id="33653"/>
    <lineage>
        <taxon>Eukaryota</taxon>
        <taxon>Sar</taxon>
        <taxon>Stramenopiles</taxon>
        <taxon>Bigyra</taxon>
        <taxon>Opalozoa</taxon>
        <taxon>Bicosoecida</taxon>
        <taxon>Cafeteriaceae</taxon>
        <taxon>Cafeteria</taxon>
    </lineage>
</organism>
<keyword evidence="1" id="KW-0732">Signal</keyword>
<name>A0A5A8D3V7_CAFRO</name>